<evidence type="ECO:0000313" key="2">
    <source>
        <dbReference type="Proteomes" id="UP000054097"/>
    </source>
</evidence>
<organism evidence="1 2">
    <name type="scientific">Serendipita vermifera MAFF 305830</name>
    <dbReference type="NCBI Taxonomy" id="933852"/>
    <lineage>
        <taxon>Eukaryota</taxon>
        <taxon>Fungi</taxon>
        <taxon>Dikarya</taxon>
        <taxon>Basidiomycota</taxon>
        <taxon>Agaricomycotina</taxon>
        <taxon>Agaricomycetes</taxon>
        <taxon>Sebacinales</taxon>
        <taxon>Serendipitaceae</taxon>
        <taxon>Serendipita</taxon>
    </lineage>
</organism>
<accession>A0A0C3B947</accession>
<dbReference type="Proteomes" id="UP000054097">
    <property type="component" value="Unassembled WGS sequence"/>
</dbReference>
<sequence>MERNSIGKEFQLESPNIVYPKRLESSIIQADEPGLNIEIATEFPNEGIEDSNADKLKNELNDQAAGSNPSIRLPMDQNVVEGRNLGMTKESTAWDVYNNESRKKDAELIKETGETL</sequence>
<protein>
    <submittedName>
        <fullName evidence="1">Uncharacterized protein</fullName>
    </submittedName>
</protein>
<gene>
    <name evidence="1" type="ORF">M408DRAFT_137158</name>
</gene>
<dbReference type="EMBL" id="KN824292">
    <property type="protein sequence ID" value="KIM28599.1"/>
    <property type="molecule type" value="Genomic_DNA"/>
</dbReference>
<reference evidence="1 2" key="1">
    <citation type="submission" date="2014-04" db="EMBL/GenBank/DDBJ databases">
        <authorList>
            <consortium name="DOE Joint Genome Institute"/>
            <person name="Kuo A."/>
            <person name="Zuccaro A."/>
            <person name="Kohler A."/>
            <person name="Nagy L.G."/>
            <person name="Floudas D."/>
            <person name="Copeland A."/>
            <person name="Barry K.W."/>
            <person name="Cichocki N."/>
            <person name="Veneault-Fourrey C."/>
            <person name="LaButti K."/>
            <person name="Lindquist E.A."/>
            <person name="Lipzen A."/>
            <person name="Lundell T."/>
            <person name="Morin E."/>
            <person name="Murat C."/>
            <person name="Sun H."/>
            <person name="Tunlid A."/>
            <person name="Henrissat B."/>
            <person name="Grigoriev I.V."/>
            <person name="Hibbett D.S."/>
            <person name="Martin F."/>
            <person name="Nordberg H.P."/>
            <person name="Cantor M.N."/>
            <person name="Hua S.X."/>
        </authorList>
    </citation>
    <scope>NUCLEOTIDE SEQUENCE [LARGE SCALE GENOMIC DNA]</scope>
    <source>
        <strain evidence="1 2">MAFF 305830</strain>
    </source>
</reference>
<evidence type="ECO:0000313" key="1">
    <source>
        <dbReference type="EMBL" id="KIM28599.1"/>
    </source>
</evidence>
<reference evidence="2" key="2">
    <citation type="submission" date="2015-01" db="EMBL/GenBank/DDBJ databases">
        <title>Evolutionary Origins and Diversification of the Mycorrhizal Mutualists.</title>
        <authorList>
            <consortium name="DOE Joint Genome Institute"/>
            <consortium name="Mycorrhizal Genomics Consortium"/>
            <person name="Kohler A."/>
            <person name="Kuo A."/>
            <person name="Nagy L.G."/>
            <person name="Floudas D."/>
            <person name="Copeland A."/>
            <person name="Barry K.W."/>
            <person name="Cichocki N."/>
            <person name="Veneault-Fourrey C."/>
            <person name="LaButti K."/>
            <person name="Lindquist E.A."/>
            <person name="Lipzen A."/>
            <person name="Lundell T."/>
            <person name="Morin E."/>
            <person name="Murat C."/>
            <person name="Riley R."/>
            <person name="Ohm R."/>
            <person name="Sun H."/>
            <person name="Tunlid A."/>
            <person name="Henrissat B."/>
            <person name="Grigoriev I.V."/>
            <person name="Hibbett D.S."/>
            <person name="Martin F."/>
        </authorList>
    </citation>
    <scope>NUCLEOTIDE SEQUENCE [LARGE SCALE GENOMIC DNA]</scope>
    <source>
        <strain evidence="2">MAFF 305830</strain>
    </source>
</reference>
<proteinExistence type="predicted"/>
<name>A0A0C3B947_SERVB</name>
<dbReference type="AlphaFoldDB" id="A0A0C3B947"/>
<dbReference type="HOGENOM" id="CLU_2098325_0_0_1"/>
<keyword evidence="2" id="KW-1185">Reference proteome</keyword>